<dbReference type="InterPro" id="IPR001995">
    <property type="entry name" value="Peptidase_A2_cat"/>
</dbReference>
<dbReference type="PANTHER" id="PTHR12917:SF1">
    <property type="entry name" value="AT13091P"/>
    <property type="match status" value="1"/>
</dbReference>
<evidence type="ECO:0000256" key="1">
    <source>
        <dbReference type="ARBA" id="ARBA00009136"/>
    </source>
</evidence>
<reference evidence="6 7" key="1">
    <citation type="submission" date="2024-10" db="EMBL/GenBank/DDBJ databases">
        <title>Updated reference genomes for cyclostephanoid diatoms.</title>
        <authorList>
            <person name="Roberts W.R."/>
            <person name="Alverson A.J."/>
        </authorList>
    </citation>
    <scope>NUCLEOTIDE SEQUENCE [LARGE SCALE GENOMIC DNA]</scope>
    <source>
        <strain evidence="6 7">AJA276-08</strain>
    </source>
</reference>
<dbReference type="Pfam" id="PF09668">
    <property type="entry name" value="Asp_protease"/>
    <property type="match status" value="1"/>
</dbReference>
<comment type="caution">
    <text evidence="6">The sequence shown here is derived from an EMBL/GenBank/DDBJ whole genome shotgun (WGS) entry which is preliminary data.</text>
</comment>
<accession>A0ABD3QTN5</accession>
<dbReference type="GO" id="GO:0004190">
    <property type="term" value="F:aspartic-type endopeptidase activity"/>
    <property type="evidence" value="ECO:0007669"/>
    <property type="project" value="UniProtKB-KW"/>
</dbReference>
<evidence type="ECO:0000313" key="6">
    <source>
        <dbReference type="EMBL" id="KAL3803585.1"/>
    </source>
</evidence>
<dbReference type="Gene3D" id="4.10.830.40">
    <property type="match status" value="1"/>
</dbReference>
<organism evidence="6 7">
    <name type="scientific">Stephanodiscus triporus</name>
    <dbReference type="NCBI Taxonomy" id="2934178"/>
    <lineage>
        <taxon>Eukaryota</taxon>
        <taxon>Sar</taxon>
        <taxon>Stramenopiles</taxon>
        <taxon>Ochrophyta</taxon>
        <taxon>Bacillariophyta</taxon>
        <taxon>Coscinodiscophyceae</taxon>
        <taxon>Thalassiosirophycidae</taxon>
        <taxon>Stephanodiscales</taxon>
        <taxon>Stephanodiscaceae</taxon>
        <taxon>Stephanodiscus</taxon>
    </lineage>
</organism>
<protein>
    <recommendedName>
        <fullName evidence="5">Peptidase A2 domain-containing protein</fullName>
    </recommendedName>
</protein>
<dbReference type="InterPro" id="IPR001969">
    <property type="entry name" value="Aspartic_peptidase_AS"/>
</dbReference>
<dbReference type="SUPFAM" id="SSF50630">
    <property type="entry name" value="Acid proteases"/>
    <property type="match status" value="1"/>
</dbReference>
<evidence type="ECO:0000313" key="7">
    <source>
        <dbReference type="Proteomes" id="UP001530315"/>
    </source>
</evidence>
<sequence length="277" mass="29961">MDYSIDAEESTANDEAIARAIAESDEQLQAHTNNNVLNCPGKHGLQRFVASNSQRVTCNVCQKNVRAGGSVWSCVECNCDYCENCVSRGSQSFGTATSRTSSYEDGIRDMRASPTPMPNFAPPSQHHNPFATPSVHMCLIPCTIGDITVEMLVDTGAQSSVISAPLVTQLDLSKRLDRRFQGVAAGVGRAKISGRIRNVVCAFGDGHVEFLMDFVVLDIAELLVIIGLDQLRKYKCLVDVGNGKLIFGGTGGVEVAMLPPNESRLDVNSFNQRCVLM</sequence>
<dbReference type="AlphaFoldDB" id="A0ABD3QTN5"/>
<evidence type="ECO:0000256" key="3">
    <source>
        <dbReference type="ARBA" id="ARBA00022750"/>
    </source>
</evidence>
<dbReference type="InterPro" id="IPR021109">
    <property type="entry name" value="Peptidase_aspartic_dom_sf"/>
</dbReference>
<feature type="domain" description="Peptidase A2" evidence="5">
    <location>
        <begin position="149"/>
        <end position="230"/>
    </location>
</feature>
<comment type="similarity">
    <text evidence="1">Belongs to the DDI1 family.</text>
</comment>
<dbReference type="EMBL" id="JALLAZ020000109">
    <property type="protein sequence ID" value="KAL3803585.1"/>
    <property type="molecule type" value="Genomic_DNA"/>
</dbReference>
<name>A0ABD3QTN5_9STRA</name>
<evidence type="ECO:0000256" key="4">
    <source>
        <dbReference type="ARBA" id="ARBA00022801"/>
    </source>
</evidence>
<dbReference type="PROSITE" id="PS50175">
    <property type="entry name" value="ASP_PROT_RETROV"/>
    <property type="match status" value="1"/>
</dbReference>
<evidence type="ECO:0000256" key="2">
    <source>
        <dbReference type="ARBA" id="ARBA00022670"/>
    </source>
</evidence>
<dbReference type="InterPro" id="IPR019103">
    <property type="entry name" value="Peptidase_aspartic_DDI1-type"/>
</dbReference>
<dbReference type="PANTHER" id="PTHR12917">
    <property type="entry name" value="ASPARTYL PROTEASE DDI-RELATED"/>
    <property type="match status" value="1"/>
</dbReference>
<gene>
    <name evidence="6" type="ORF">ACHAW5_003366</name>
</gene>
<dbReference type="Gene3D" id="2.40.70.10">
    <property type="entry name" value="Acid Proteases"/>
    <property type="match status" value="1"/>
</dbReference>
<dbReference type="PROSITE" id="PS00141">
    <property type="entry name" value="ASP_PROTEASE"/>
    <property type="match status" value="1"/>
</dbReference>
<keyword evidence="7" id="KW-1185">Reference proteome</keyword>
<evidence type="ECO:0000259" key="5">
    <source>
        <dbReference type="PROSITE" id="PS50175"/>
    </source>
</evidence>
<keyword evidence="3" id="KW-0064">Aspartyl protease</keyword>
<keyword evidence="4" id="KW-0378">Hydrolase</keyword>
<keyword evidence="2" id="KW-0645">Protease</keyword>
<dbReference type="GO" id="GO:0006508">
    <property type="term" value="P:proteolysis"/>
    <property type="evidence" value="ECO:0007669"/>
    <property type="project" value="UniProtKB-KW"/>
</dbReference>
<proteinExistence type="inferred from homology"/>
<dbReference type="Proteomes" id="UP001530315">
    <property type="component" value="Unassembled WGS sequence"/>
</dbReference>